<dbReference type="AlphaFoldDB" id="A0A173RD56"/>
<dbReference type="RefSeq" id="WP_055257706.1">
    <property type="nucleotide sequence ID" value="NZ_CP132968.1"/>
</dbReference>
<gene>
    <name evidence="1" type="ORF">ERS852425_00408</name>
    <name evidence="2" type="ORF">RBI15_04935</name>
</gene>
<dbReference type="Proteomes" id="UP000095598">
    <property type="component" value="Unassembled WGS sequence"/>
</dbReference>
<name>A0A173RD56_ANAHA</name>
<dbReference type="EMBL" id="CP132968">
    <property type="protein sequence ID" value="WMD17442.1"/>
    <property type="molecule type" value="Genomic_DNA"/>
</dbReference>
<proteinExistence type="predicted"/>
<evidence type="ECO:0000313" key="2">
    <source>
        <dbReference type="EMBL" id="WMD17442.1"/>
    </source>
</evidence>
<dbReference type="GeneID" id="92740725"/>
<reference evidence="1 3" key="1">
    <citation type="submission" date="2015-09" db="EMBL/GenBank/DDBJ databases">
        <authorList>
            <consortium name="Pathogen Informatics"/>
        </authorList>
    </citation>
    <scope>NUCLEOTIDE SEQUENCE [LARGE SCALE GENOMIC DNA]</scope>
    <source>
        <strain evidence="1 3">2789STDY5608868</strain>
    </source>
</reference>
<evidence type="ECO:0000313" key="3">
    <source>
        <dbReference type="Proteomes" id="UP000095598"/>
    </source>
</evidence>
<protein>
    <submittedName>
        <fullName evidence="1">Uncharacterized protein</fullName>
    </submittedName>
</protein>
<evidence type="ECO:0000313" key="1">
    <source>
        <dbReference type="EMBL" id="CUM75782.1"/>
    </source>
</evidence>
<sequence>MQRNGRKNFIRAIEQISKGNQSAADVVAELGTMKDGGILPDSYPESAEPDDDFLMLSDAKVSDGDRVLLIWTDAEEIVVIGKVEGDEEDAG</sequence>
<dbReference type="EMBL" id="CYXT01000002">
    <property type="protein sequence ID" value="CUM75782.1"/>
    <property type="molecule type" value="Genomic_DNA"/>
</dbReference>
<dbReference type="Proteomes" id="UP001243496">
    <property type="component" value="Chromosome"/>
</dbReference>
<accession>A0A173RD56</accession>
<organism evidence="1 3">
    <name type="scientific">Anaerostipes hadrus</name>
    <dbReference type="NCBI Taxonomy" id="649756"/>
    <lineage>
        <taxon>Bacteria</taxon>
        <taxon>Bacillati</taxon>
        <taxon>Bacillota</taxon>
        <taxon>Clostridia</taxon>
        <taxon>Lachnospirales</taxon>
        <taxon>Lachnospiraceae</taxon>
        <taxon>Anaerostipes</taxon>
    </lineage>
</organism>
<reference evidence="2" key="2">
    <citation type="submission" date="2023-08" db="EMBL/GenBank/DDBJ databases">
        <title>Complete Genome Sequences of butyrate producing Anaerostipes hadrus strains BA1 and GIF7 isolated from the terminal ileum of a healthy lean male.</title>
        <authorList>
            <person name="Low A."/>
            <person name="Sheludchenko M."/>
            <person name="Cheng H.E."/>
            <person name="Koh X.Q."/>
            <person name="Lee J."/>
        </authorList>
    </citation>
    <scope>NUCLEOTIDE SEQUENCE</scope>
    <source>
        <strain evidence="2">BA1</strain>
    </source>
</reference>